<dbReference type="AlphaFoldDB" id="A0A448XKH5"/>
<keyword evidence="2" id="KW-1185">Reference proteome</keyword>
<sequence length="337" mass="37213">EEVQDLREQLIVYEGALNLSQREENALSPRSENFSGHPVNHSSVVLRSTHLSSPGPCADAFAPAKFHTGTKAEDSTGWLLCHRSKSLGQLNRLGFGATVNATPLVKPTAVLTSINNAEWHLPPTPADLLLTTPMAASTALHTASRNYVLSHQLSRCVPGPPRPASTLPLLSTNSGGPVGRTDRGMNKFRLTDEIGIDGQSDYMEPREPMLLRRSADAALSADLIETPLFDGLRELRESLVLPTTAITSRRSDLHSNNRDTAGSSRGQQLLTANILTGLRRELERCLEGYRLKREQVTNLRETLFSVRCQLHQAKGRADKSDSEIKLLRVRFFILFFF</sequence>
<name>A0A448XKH5_9PLAT</name>
<feature type="non-terminal residue" evidence="1">
    <location>
        <position position="1"/>
    </location>
</feature>
<reference evidence="1" key="1">
    <citation type="submission" date="2018-11" db="EMBL/GenBank/DDBJ databases">
        <authorList>
            <consortium name="Pathogen Informatics"/>
        </authorList>
    </citation>
    <scope>NUCLEOTIDE SEQUENCE</scope>
</reference>
<evidence type="ECO:0000313" key="1">
    <source>
        <dbReference type="EMBL" id="VEL38853.1"/>
    </source>
</evidence>
<comment type="caution">
    <text evidence="1">The sequence shown here is derived from an EMBL/GenBank/DDBJ whole genome shotgun (WGS) entry which is preliminary data.</text>
</comment>
<accession>A0A448XKH5</accession>
<proteinExistence type="predicted"/>
<dbReference type="OrthoDB" id="10064205at2759"/>
<protein>
    <submittedName>
        <fullName evidence="1">Uncharacterized protein</fullName>
    </submittedName>
</protein>
<dbReference type="Proteomes" id="UP000784294">
    <property type="component" value="Unassembled WGS sequence"/>
</dbReference>
<evidence type="ECO:0000313" key="2">
    <source>
        <dbReference type="Proteomes" id="UP000784294"/>
    </source>
</evidence>
<dbReference type="EMBL" id="CAAALY010259234">
    <property type="protein sequence ID" value="VEL38853.1"/>
    <property type="molecule type" value="Genomic_DNA"/>
</dbReference>
<organism evidence="1 2">
    <name type="scientific">Protopolystoma xenopodis</name>
    <dbReference type="NCBI Taxonomy" id="117903"/>
    <lineage>
        <taxon>Eukaryota</taxon>
        <taxon>Metazoa</taxon>
        <taxon>Spiralia</taxon>
        <taxon>Lophotrochozoa</taxon>
        <taxon>Platyhelminthes</taxon>
        <taxon>Monogenea</taxon>
        <taxon>Polyopisthocotylea</taxon>
        <taxon>Polystomatidea</taxon>
        <taxon>Polystomatidae</taxon>
        <taxon>Protopolystoma</taxon>
    </lineage>
</organism>
<gene>
    <name evidence="1" type="ORF">PXEA_LOCUS32293</name>
</gene>